<evidence type="ECO:0000259" key="8">
    <source>
        <dbReference type="PROSITE" id="PS51007"/>
    </source>
</evidence>
<dbReference type="STRING" id="279824.SAMN03080617_00490"/>
<keyword evidence="7" id="KW-0732">Signal</keyword>
<organism evidence="9 10">
    <name type="scientific">Algoriphagus alkaliphilus</name>
    <dbReference type="NCBI Taxonomy" id="279824"/>
    <lineage>
        <taxon>Bacteria</taxon>
        <taxon>Pseudomonadati</taxon>
        <taxon>Bacteroidota</taxon>
        <taxon>Cytophagia</taxon>
        <taxon>Cytophagales</taxon>
        <taxon>Cyclobacteriaceae</taxon>
        <taxon>Algoriphagus</taxon>
    </lineage>
</organism>
<feature type="binding site" description="covalent" evidence="6">
    <location>
        <position position="64"/>
    </location>
    <ligand>
        <name>heme c</name>
        <dbReference type="ChEBI" id="CHEBI:61717"/>
    </ligand>
</feature>
<keyword evidence="2 6" id="KW-0349">Heme</keyword>
<evidence type="ECO:0000256" key="7">
    <source>
        <dbReference type="SAM" id="SignalP"/>
    </source>
</evidence>
<feature type="binding site" description="covalent" evidence="6">
    <location>
        <position position="68"/>
    </location>
    <ligand>
        <name>heme c</name>
        <dbReference type="ChEBI" id="CHEBI:61717"/>
    </ligand>
</feature>
<feature type="binding site" description="covalent" evidence="6">
    <location>
        <position position="113"/>
    </location>
    <ligand>
        <name>heme c</name>
        <dbReference type="ChEBI" id="CHEBI:61717"/>
    </ligand>
</feature>
<name>A0A1G5VES1_9BACT</name>
<protein>
    <submittedName>
        <fullName evidence="9">Cytochrome c</fullName>
    </submittedName>
</protein>
<feature type="chain" id="PRO_5011443223" evidence="7">
    <location>
        <begin position="24"/>
        <end position="139"/>
    </location>
</feature>
<dbReference type="Gene3D" id="1.10.760.10">
    <property type="entry name" value="Cytochrome c-like domain"/>
    <property type="match status" value="1"/>
</dbReference>
<evidence type="ECO:0000256" key="6">
    <source>
        <dbReference type="PIRSR" id="PIRSR602324-1"/>
    </source>
</evidence>
<gene>
    <name evidence="9" type="ORF">SAMN03080617_00490</name>
</gene>
<evidence type="ECO:0000256" key="1">
    <source>
        <dbReference type="ARBA" id="ARBA00022448"/>
    </source>
</evidence>
<dbReference type="AlphaFoldDB" id="A0A1G5VES1"/>
<dbReference type="InterPro" id="IPR036909">
    <property type="entry name" value="Cyt_c-like_dom_sf"/>
</dbReference>
<dbReference type="GO" id="GO:0005506">
    <property type="term" value="F:iron ion binding"/>
    <property type="evidence" value="ECO:0007669"/>
    <property type="project" value="InterPro"/>
</dbReference>
<keyword evidence="10" id="KW-1185">Reference proteome</keyword>
<dbReference type="Proteomes" id="UP000198756">
    <property type="component" value="Unassembled WGS sequence"/>
</dbReference>
<keyword evidence="3 6" id="KW-0479">Metal-binding</keyword>
<dbReference type="PROSITE" id="PS51007">
    <property type="entry name" value="CYTC"/>
    <property type="match status" value="1"/>
</dbReference>
<feature type="domain" description="Cytochrome c" evidence="8">
    <location>
        <begin position="50"/>
        <end position="135"/>
    </location>
</feature>
<evidence type="ECO:0000256" key="3">
    <source>
        <dbReference type="ARBA" id="ARBA00022723"/>
    </source>
</evidence>
<evidence type="ECO:0000313" key="10">
    <source>
        <dbReference type="Proteomes" id="UP000198756"/>
    </source>
</evidence>
<proteinExistence type="predicted"/>
<reference evidence="10" key="1">
    <citation type="submission" date="2016-10" db="EMBL/GenBank/DDBJ databases">
        <authorList>
            <person name="Varghese N."/>
            <person name="Submissions S."/>
        </authorList>
    </citation>
    <scope>NUCLEOTIDE SEQUENCE [LARGE SCALE GENOMIC DNA]</scope>
    <source>
        <strain evidence="10">DSM 22703</strain>
    </source>
</reference>
<dbReference type="RefSeq" id="WP_245693137.1">
    <property type="nucleotide sequence ID" value="NZ_FMXE01000003.1"/>
</dbReference>
<accession>A0A1G5VES1</accession>
<evidence type="ECO:0000256" key="2">
    <source>
        <dbReference type="ARBA" id="ARBA00022617"/>
    </source>
</evidence>
<dbReference type="EMBL" id="FMXE01000003">
    <property type="protein sequence ID" value="SDA44373.1"/>
    <property type="molecule type" value="Genomic_DNA"/>
</dbReference>
<dbReference type="InterPro" id="IPR002324">
    <property type="entry name" value="Cyt_c_ID"/>
</dbReference>
<dbReference type="GO" id="GO:0009055">
    <property type="term" value="F:electron transfer activity"/>
    <property type="evidence" value="ECO:0007669"/>
    <property type="project" value="InterPro"/>
</dbReference>
<comment type="PTM">
    <text evidence="6">Binds 1 heme c group covalently per subunit.</text>
</comment>
<dbReference type="Pfam" id="PF00034">
    <property type="entry name" value="Cytochrom_C"/>
    <property type="match status" value="1"/>
</dbReference>
<keyword evidence="5 6" id="KW-0408">Iron</keyword>
<keyword evidence="4" id="KW-0249">Electron transport</keyword>
<dbReference type="SUPFAM" id="SSF46626">
    <property type="entry name" value="Cytochrome c"/>
    <property type="match status" value="1"/>
</dbReference>
<dbReference type="GO" id="GO:0020037">
    <property type="term" value="F:heme binding"/>
    <property type="evidence" value="ECO:0007669"/>
    <property type="project" value="InterPro"/>
</dbReference>
<dbReference type="PRINTS" id="PR00606">
    <property type="entry name" value="CYTCHROMECID"/>
</dbReference>
<keyword evidence="1" id="KW-0813">Transport</keyword>
<evidence type="ECO:0000313" key="9">
    <source>
        <dbReference type="EMBL" id="SDA44373.1"/>
    </source>
</evidence>
<evidence type="ECO:0000256" key="5">
    <source>
        <dbReference type="ARBA" id="ARBA00023004"/>
    </source>
</evidence>
<feature type="signal peptide" evidence="7">
    <location>
        <begin position="1"/>
        <end position="23"/>
    </location>
</feature>
<evidence type="ECO:0000256" key="4">
    <source>
        <dbReference type="ARBA" id="ARBA00022982"/>
    </source>
</evidence>
<sequence>MKPKTYLVKILLLLLVFSCNSKSSELEQNSKPKAKEFFVVPGEDESIEPEIIKKGEVLVAYSDCYHCHKEEGKFKGPSFADIARRYPMQQAYIDLLARKIISGGSGTWGYPVMSSHPKLSLEDAKIMVTYILSLEKSKS</sequence>
<dbReference type="InterPro" id="IPR009056">
    <property type="entry name" value="Cyt_c-like_dom"/>
</dbReference>